<evidence type="ECO:0000313" key="3">
    <source>
        <dbReference type="EMBL" id="GGB27771.1"/>
    </source>
</evidence>
<dbReference type="EMBL" id="BMDZ01000004">
    <property type="protein sequence ID" value="GGB27771.1"/>
    <property type="molecule type" value="Genomic_DNA"/>
</dbReference>
<dbReference type="Pfam" id="PF13561">
    <property type="entry name" value="adh_short_C2"/>
    <property type="match status" value="1"/>
</dbReference>
<evidence type="ECO:0000313" key="4">
    <source>
        <dbReference type="Proteomes" id="UP000603352"/>
    </source>
</evidence>
<name>A0ABQ1IA55_9PROT</name>
<evidence type="ECO:0000256" key="1">
    <source>
        <dbReference type="ARBA" id="ARBA00006484"/>
    </source>
</evidence>
<dbReference type="InterPro" id="IPR036291">
    <property type="entry name" value="NAD(P)-bd_dom_sf"/>
</dbReference>
<sequence>MHTQGRRHMQGRQVLITGAASAMGRAGALVFAREGARLALVDIDGPGVEALSREIRDQGGHAVAIQRDLSDPAGVRGLVAEAAGSLGGLNVLWNHAGINGPALESLDLASYDTMMAINLTATVLTCGEALPRIRAAGGGAILLTSSVAGLVGSIQNPLYSATRSALVGLAKSLAIRYAPDGIRVNAICPGPVSSPMLRALIDGEHGREIGARLLASIPMGRLGRPEEIAEAALWLASDAASFVTGVALPVDGGVTAR</sequence>
<reference evidence="4" key="1">
    <citation type="journal article" date="2019" name="Int. J. Syst. Evol. Microbiol.">
        <title>The Global Catalogue of Microorganisms (GCM) 10K type strain sequencing project: providing services to taxonomists for standard genome sequencing and annotation.</title>
        <authorList>
            <consortium name="The Broad Institute Genomics Platform"/>
            <consortium name="The Broad Institute Genome Sequencing Center for Infectious Disease"/>
            <person name="Wu L."/>
            <person name="Ma J."/>
        </authorList>
    </citation>
    <scope>NUCLEOTIDE SEQUENCE [LARGE SCALE GENOMIC DNA]</scope>
    <source>
        <strain evidence="4">CGMCC 1.10188</strain>
    </source>
</reference>
<dbReference type="InterPro" id="IPR002347">
    <property type="entry name" value="SDR_fam"/>
</dbReference>
<dbReference type="PANTHER" id="PTHR24321">
    <property type="entry name" value="DEHYDROGENASES, SHORT CHAIN"/>
    <property type="match status" value="1"/>
</dbReference>
<dbReference type="Proteomes" id="UP000603352">
    <property type="component" value="Unassembled WGS sequence"/>
</dbReference>
<dbReference type="Gene3D" id="3.40.50.720">
    <property type="entry name" value="NAD(P)-binding Rossmann-like Domain"/>
    <property type="match status" value="1"/>
</dbReference>
<proteinExistence type="inferred from homology"/>
<comment type="caution">
    <text evidence="3">The sequence shown here is derived from an EMBL/GenBank/DDBJ whole genome shotgun (WGS) entry which is preliminary data.</text>
</comment>
<keyword evidence="2" id="KW-0560">Oxidoreductase</keyword>
<dbReference type="PANTHER" id="PTHR24321:SF14">
    <property type="entry name" value="SHORT-CHAIN TYPE DEHYDROGENASE_REDUCTASE BLR2146-RELATED"/>
    <property type="match status" value="1"/>
</dbReference>
<dbReference type="PRINTS" id="PR00080">
    <property type="entry name" value="SDRFAMILY"/>
</dbReference>
<dbReference type="PRINTS" id="PR00081">
    <property type="entry name" value="GDHRDH"/>
</dbReference>
<protein>
    <submittedName>
        <fullName evidence="3">Oxidoreductase</fullName>
    </submittedName>
</protein>
<gene>
    <name evidence="3" type="ORF">GCM10011505_06360</name>
</gene>
<comment type="similarity">
    <text evidence="1">Belongs to the short-chain dehydrogenases/reductases (SDR) family.</text>
</comment>
<organism evidence="3 4">
    <name type="scientific">Tistrella bauzanensis</name>
    <dbReference type="NCBI Taxonomy" id="657419"/>
    <lineage>
        <taxon>Bacteria</taxon>
        <taxon>Pseudomonadati</taxon>
        <taxon>Pseudomonadota</taxon>
        <taxon>Alphaproteobacteria</taxon>
        <taxon>Geminicoccales</taxon>
        <taxon>Geminicoccaceae</taxon>
        <taxon>Tistrella</taxon>
    </lineage>
</organism>
<accession>A0ABQ1IA55</accession>
<evidence type="ECO:0000256" key="2">
    <source>
        <dbReference type="ARBA" id="ARBA00023002"/>
    </source>
</evidence>
<dbReference type="CDD" id="cd05233">
    <property type="entry name" value="SDR_c"/>
    <property type="match status" value="1"/>
</dbReference>
<dbReference type="SUPFAM" id="SSF51735">
    <property type="entry name" value="NAD(P)-binding Rossmann-fold domains"/>
    <property type="match status" value="1"/>
</dbReference>
<keyword evidence="4" id="KW-1185">Reference proteome</keyword>